<feature type="transmembrane region" description="Helical" evidence="9">
    <location>
        <begin position="140"/>
        <end position="157"/>
    </location>
</feature>
<dbReference type="PANTHER" id="PTHR23502:SF186">
    <property type="entry name" value="MAJOR FACILITATOR SUPERFAMILY (MFS) PROFILE DOMAIN-CONTAINING PROTEIN"/>
    <property type="match status" value="1"/>
</dbReference>
<dbReference type="Gene3D" id="1.20.1250.20">
    <property type="entry name" value="MFS general substrate transporter like domains"/>
    <property type="match status" value="2"/>
</dbReference>
<feature type="transmembrane region" description="Helical" evidence="9">
    <location>
        <begin position="202"/>
        <end position="223"/>
    </location>
</feature>
<evidence type="ECO:0000313" key="11">
    <source>
        <dbReference type="EMBL" id="SPO31951.1"/>
    </source>
</evidence>
<dbReference type="InterPro" id="IPR011701">
    <property type="entry name" value="MFS"/>
</dbReference>
<evidence type="ECO:0000256" key="2">
    <source>
        <dbReference type="ARBA" id="ARBA00022448"/>
    </source>
</evidence>
<reference evidence="11 12" key="1">
    <citation type="submission" date="2018-03" db="EMBL/GenBank/DDBJ databases">
        <authorList>
            <person name="Guldener U."/>
        </authorList>
    </citation>
    <scope>NUCLEOTIDE SEQUENCE [LARGE SCALE GENOMIC DNA]</scope>
    <source>
        <strain evidence="11 12">NBRC100155</strain>
    </source>
</reference>
<dbReference type="OrthoDB" id="6770063at2759"/>
<evidence type="ECO:0000259" key="10">
    <source>
        <dbReference type="PROSITE" id="PS50850"/>
    </source>
</evidence>
<evidence type="ECO:0000256" key="5">
    <source>
        <dbReference type="ARBA" id="ARBA00022989"/>
    </source>
</evidence>
<feature type="transmembrane region" description="Helical" evidence="9">
    <location>
        <begin position="321"/>
        <end position="346"/>
    </location>
</feature>
<feature type="transmembrane region" description="Helical" evidence="9">
    <location>
        <begin position="542"/>
        <end position="568"/>
    </location>
</feature>
<feature type="compositionally biased region" description="Polar residues" evidence="8">
    <location>
        <begin position="491"/>
        <end position="504"/>
    </location>
</feature>
<protein>
    <submittedName>
        <fullName evidence="11">Related to multidrug resistant protein</fullName>
    </submittedName>
</protein>
<gene>
    <name evidence="11" type="ORF">UTRI_06675_B</name>
</gene>
<dbReference type="GO" id="GO:0022857">
    <property type="term" value="F:transmembrane transporter activity"/>
    <property type="evidence" value="ECO:0007669"/>
    <property type="project" value="InterPro"/>
</dbReference>
<evidence type="ECO:0000256" key="6">
    <source>
        <dbReference type="ARBA" id="ARBA00023136"/>
    </source>
</evidence>
<comment type="similarity">
    <text evidence="7">Belongs to the major facilitator superfamily. DHA1 family. Polyamines/proton antiporter (TC 2.A.1.2.16) subfamily.</text>
</comment>
<dbReference type="Pfam" id="PF07690">
    <property type="entry name" value="MFS_1"/>
    <property type="match status" value="1"/>
</dbReference>
<dbReference type="SUPFAM" id="SSF103473">
    <property type="entry name" value="MFS general substrate transporter"/>
    <property type="match status" value="2"/>
</dbReference>
<evidence type="ECO:0000256" key="3">
    <source>
        <dbReference type="ARBA" id="ARBA00022475"/>
    </source>
</evidence>
<dbReference type="PANTHER" id="PTHR23502">
    <property type="entry name" value="MAJOR FACILITATOR SUPERFAMILY"/>
    <property type="match status" value="1"/>
</dbReference>
<sequence length="642" mass="69865">MTTPSIQSPPPTLAPGDTLSHSRLAQDAVLDSTPLPPPPTFPLRPLTADEIEAIKLIGPQDSRHWSHTKKWGTTVIISLMGFISPLGSAILVPGNGFVDHSFSLESRTLSLLPTSIFVIGLGIGPFILAPCSETVGRQPVYVITSFLFIIFNLASAFSPNFVALNLLRFFAGAAGSTGPSLGAGSIGDMFAPKERGRAQSLYGLGPLMGPVLGSIVGCFIAAGTRDWRWLLHALTIMSAVVFVVIVLFLNETYAPVLLRKKRERAIEARLQEIREQDPITATLIQPRPTLTTRFIALAKRVLPSSEILQKIKVAQSRPFRLLFTNPICAIFSYYLGFCYGIIYLFITQHPLLFQTREGEPDAPSEDQLPTYNWTLGISGLSYLGLGLGFLVAAFTNVLLQDEIYGRLVVADGKVGWWLFKGQSEIKRIMREKEFDSVANRGDVEKDAQGKEGGEGLKEGRHSDGGANSAFGNVTPSVNPDHDHTPSKHDSSPSNPSTLPSITTEPTKKGRPEYRLPLCFVGMLILPLGLLLFGWSAEGQTHWIIPLVGSFFVGCATILCFQTILVYLVDAFVPYSASATACAVLVRSILAAAFPLCAEYMFEDLGYGKSCTLLAGIGLVGLPVPLVLYRYGERLRLRYKFSG</sequence>
<evidence type="ECO:0000256" key="1">
    <source>
        <dbReference type="ARBA" id="ARBA00004651"/>
    </source>
</evidence>
<keyword evidence="12" id="KW-1185">Reference proteome</keyword>
<keyword evidence="4 9" id="KW-0812">Transmembrane</keyword>
<accession>A0A5C3ER74</accession>
<keyword evidence="2" id="KW-0813">Transport</keyword>
<feature type="compositionally biased region" description="Basic and acidic residues" evidence="8">
    <location>
        <begin position="439"/>
        <end position="463"/>
    </location>
</feature>
<evidence type="ECO:0000313" key="12">
    <source>
        <dbReference type="Proteomes" id="UP000324022"/>
    </source>
</evidence>
<feature type="transmembrane region" description="Helical" evidence="9">
    <location>
        <begin position="580"/>
        <end position="600"/>
    </location>
</feature>
<dbReference type="GO" id="GO:0005886">
    <property type="term" value="C:plasma membrane"/>
    <property type="evidence" value="ECO:0007669"/>
    <property type="project" value="UniProtKB-SubCell"/>
</dbReference>
<keyword evidence="3" id="KW-1003">Cell membrane</keyword>
<evidence type="ECO:0000256" key="9">
    <source>
        <dbReference type="SAM" id="Phobius"/>
    </source>
</evidence>
<dbReference type="Proteomes" id="UP000324022">
    <property type="component" value="Unassembled WGS sequence"/>
</dbReference>
<dbReference type="InterPro" id="IPR020846">
    <property type="entry name" value="MFS_dom"/>
</dbReference>
<keyword evidence="5 9" id="KW-1133">Transmembrane helix</keyword>
<comment type="subcellular location">
    <subcellularLocation>
        <location evidence="1">Cell membrane</location>
        <topology evidence="1">Multi-pass membrane protein</topology>
    </subcellularLocation>
</comment>
<organism evidence="11 12">
    <name type="scientific">Ustilago trichophora</name>
    <dbReference type="NCBI Taxonomy" id="86804"/>
    <lineage>
        <taxon>Eukaryota</taxon>
        <taxon>Fungi</taxon>
        <taxon>Dikarya</taxon>
        <taxon>Basidiomycota</taxon>
        <taxon>Ustilaginomycotina</taxon>
        <taxon>Ustilaginomycetes</taxon>
        <taxon>Ustilaginales</taxon>
        <taxon>Ustilaginaceae</taxon>
        <taxon>Ustilago</taxon>
    </lineage>
</organism>
<proteinExistence type="inferred from homology"/>
<dbReference type="PROSITE" id="PS50850">
    <property type="entry name" value="MFS"/>
    <property type="match status" value="1"/>
</dbReference>
<feature type="transmembrane region" description="Helical" evidence="9">
    <location>
        <begin position="71"/>
        <end position="91"/>
    </location>
</feature>
<dbReference type="InterPro" id="IPR036259">
    <property type="entry name" value="MFS_trans_sf"/>
</dbReference>
<feature type="domain" description="Major facilitator superfamily (MFS) profile" evidence="10">
    <location>
        <begin position="73"/>
        <end position="632"/>
    </location>
</feature>
<feature type="compositionally biased region" description="Basic and acidic residues" evidence="8">
    <location>
        <begin position="479"/>
        <end position="490"/>
    </location>
</feature>
<evidence type="ECO:0000256" key="7">
    <source>
        <dbReference type="ARBA" id="ARBA00038459"/>
    </source>
</evidence>
<feature type="transmembrane region" description="Helical" evidence="9">
    <location>
        <begin position="229"/>
        <end position="250"/>
    </location>
</feature>
<feature type="region of interest" description="Disordered" evidence="8">
    <location>
        <begin position="439"/>
        <end position="508"/>
    </location>
</feature>
<evidence type="ECO:0000256" key="4">
    <source>
        <dbReference type="ARBA" id="ARBA00022692"/>
    </source>
</evidence>
<feature type="transmembrane region" description="Helical" evidence="9">
    <location>
        <begin position="612"/>
        <end position="631"/>
    </location>
</feature>
<feature type="transmembrane region" description="Helical" evidence="9">
    <location>
        <begin position="111"/>
        <end position="128"/>
    </location>
</feature>
<feature type="transmembrane region" description="Helical" evidence="9">
    <location>
        <begin position="515"/>
        <end position="536"/>
    </location>
</feature>
<feature type="transmembrane region" description="Helical" evidence="9">
    <location>
        <begin position="379"/>
        <end position="399"/>
    </location>
</feature>
<evidence type="ECO:0000256" key="8">
    <source>
        <dbReference type="SAM" id="MobiDB-lite"/>
    </source>
</evidence>
<keyword evidence="6 9" id="KW-0472">Membrane</keyword>
<dbReference type="AlphaFoldDB" id="A0A5C3ER74"/>
<name>A0A5C3ER74_9BASI</name>
<dbReference type="EMBL" id="OOIN01000042">
    <property type="protein sequence ID" value="SPO31951.1"/>
    <property type="molecule type" value="Genomic_DNA"/>
</dbReference>